<evidence type="ECO:0000259" key="9">
    <source>
        <dbReference type="Pfam" id="PF01979"/>
    </source>
</evidence>
<dbReference type="SUPFAM" id="SSF51556">
    <property type="entry name" value="Metallo-dependent hydrolases"/>
    <property type="match status" value="1"/>
</dbReference>
<evidence type="ECO:0000256" key="5">
    <source>
        <dbReference type="ARBA" id="ARBA00022801"/>
    </source>
</evidence>
<keyword evidence="13" id="KW-1185">Reference proteome</keyword>
<sequence length="444" mass="48522">MNQANKPILVRGRILHFLRDPGHGDPDGAYEFIEDGALLIEHGRVRSCGQWDDVLASLPGLTRESARYFSYCDKLIVPGFVDTHVHFPQVGVLGSFGRQLLDWLRDYTFPAEAACADPAVAARIAEFFVDRLLAHGTTTASVYATVHAHSVDAFFTQAGRHNLRMLCGKVLMDRNCPDYLRDTPQQAFDESQALIARWHGKGRLDYVVTPRFAPTSTPEQLAVAGELFRSRPGVRLQSHLSETLAEIAWVRELYPEDRDYLAVYERFGLTGVGSIYGHGIHLGENERRRLAESRTAIALCPTSNQFLGSGAADEAALAAAGVPLGLATDVGGGTSLSMLRTMGAAYVAAQAHGHALTPWRAWYLATLGGASALCLDEKIGSFAQGKEADFVVLDSERIPELAWRLKNCKDLGEELFAMMILGDERCVLATHVMGERQAGVNDPA</sequence>
<evidence type="ECO:0000313" key="11">
    <source>
        <dbReference type="EMBL" id="PAS92509.1"/>
    </source>
</evidence>
<evidence type="ECO:0000313" key="13">
    <source>
        <dbReference type="Proteomes" id="UP000623509"/>
    </source>
</evidence>
<dbReference type="GO" id="GO:0008892">
    <property type="term" value="F:guanine deaminase activity"/>
    <property type="evidence" value="ECO:0007669"/>
    <property type="project" value="UniProtKB-UniRule"/>
</dbReference>
<dbReference type="GO" id="GO:0008270">
    <property type="term" value="F:zinc ion binding"/>
    <property type="evidence" value="ECO:0007669"/>
    <property type="project" value="UniProtKB-UniRule"/>
</dbReference>
<organism evidence="11 12">
    <name type="scientific">Candidatus Dactylopiibacterium carminicum</name>
    <dbReference type="NCBI Taxonomy" id="857335"/>
    <lineage>
        <taxon>Bacteria</taxon>
        <taxon>Pseudomonadati</taxon>
        <taxon>Pseudomonadota</taxon>
        <taxon>Betaproteobacteria</taxon>
        <taxon>Rhodocyclales</taxon>
        <taxon>Rhodocyclaceae</taxon>
        <taxon>Candidatus Dactylopiibacterium</taxon>
    </lineage>
</organism>
<dbReference type="InterPro" id="IPR032466">
    <property type="entry name" value="Metal_Hydrolase"/>
</dbReference>
<comment type="function">
    <text evidence="8">Catalyzes the hydrolytic deamination of guanine, producing xanthine and ammonia.</text>
</comment>
<dbReference type="Gene3D" id="2.30.40.10">
    <property type="entry name" value="Urease, subunit C, domain 1"/>
    <property type="match status" value="1"/>
</dbReference>
<dbReference type="EC" id="3.5.4.3" evidence="3 7"/>
<dbReference type="Pfam" id="PF01979">
    <property type="entry name" value="Amidohydro_1"/>
    <property type="match status" value="1"/>
</dbReference>
<dbReference type="InterPro" id="IPR011059">
    <property type="entry name" value="Metal-dep_hydrolase_composite"/>
</dbReference>
<dbReference type="PANTHER" id="PTHR11271:SF6">
    <property type="entry name" value="GUANINE DEAMINASE"/>
    <property type="match status" value="1"/>
</dbReference>
<dbReference type="InterPro" id="IPR006680">
    <property type="entry name" value="Amidohydro-rel"/>
</dbReference>
<comment type="catalytic activity">
    <reaction evidence="8">
        <text>guanine + H2O + H(+) = xanthine + NH4(+)</text>
        <dbReference type="Rhea" id="RHEA:14665"/>
        <dbReference type="ChEBI" id="CHEBI:15377"/>
        <dbReference type="ChEBI" id="CHEBI:15378"/>
        <dbReference type="ChEBI" id="CHEBI:16235"/>
        <dbReference type="ChEBI" id="CHEBI:17712"/>
        <dbReference type="ChEBI" id="CHEBI:28938"/>
        <dbReference type="EC" id="3.5.4.3"/>
    </reaction>
</comment>
<evidence type="ECO:0000256" key="1">
    <source>
        <dbReference type="ARBA" id="ARBA00004984"/>
    </source>
</evidence>
<evidence type="ECO:0000313" key="12">
    <source>
        <dbReference type="Proteomes" id="UP000216107"/>
    </source>
</evidence>
<reference evidence="10 13" key="1">
    <citation type="submission" date="2016-08" db="EMBL/GenBank/DDBJ databases">
        <title>Candidatus Dactylopiibacterium carminicum genome sequence.</title>
        <authorList>
            <person name="Ramirez-Puebla S.T."/>
            <person name="Ormeno-Orrillo E."/>
            <person name="Vera-Ponce De Leon A."/>
            <person name="Luis L."/>
            <person name="Sanchez-Flores A."/>
            <person name="Monica R."/>
            <person name="Martinez-Romero E."/>
        </authorList>
    </citation>
    <scope>NUCLEOTIDE SEQUENCE [LARGE SCALE GENOMIC DNA]</scope>
    <source>
        <strain evidence="10">END1</strain>
    </source>
</reference>
<keyword evidence="4 8" id="KW-0479">Metal-binding</keyword>
<gene>
    <name evidence="11" type="primary">guaD</name>
    <name evidence="10" type="ORF">BGI27_11845</name>
    <name evidence="11" type="ORF">CGU29_11240</name>
</gene>
<evidence type="ECO:0000256" key="4">
    <source>
        <dbReference type="ARBA" id="ARBA00022723"/>
    </source>
</evidence>
<dbReference type="InterPro" id="IPR014311">
    <property type="entry name" value="Guanine_deaminase"/>
</dbReference>
<dbReference type="UniPathway" id="UPA00603">
    <property type="reaction ID" value="UER00660"/>
</dbReference>
<reference evidence="11 12" key="2">
    <citation type="submission" date="2017-07" db="EMBL/GenBank/DDBJ databases">
        <title>Candidatus Dactylopiibacterium carminicum, a nitrogen-fixing symbiont of the cochineal insect Dactylopius coccus and Dactylopius opuntiae (Hemiptera: Coccoidea: Dactylopiidae).</title>
        <authorList>
            <person name="Vera A."/>
        </authorList>
    </citation>
    <scope>NUCLEOTIDE SEQUENCE [LARGE SCALE GENOMIC DNA]</scope>
    <source>
        <strain evidence="11 12">NFDCM</strain>
    </source>
</reference>
<evidence type="ECO:0000256" key="2">
    <source>
        <dbReference type="ARBA" id="ARBA00006745"/>
    </source>
</evidence>
<dbReference type="AlphaFoldDB" id="A0A272EQW8"/>
<evidence type="ECO:0000313" key="10">
    <source>
        <dbReference type="EMBL" id="KAF7598692.1"/>
    </source>
</evidence>
<comment type="cofactor">
    <cofactor evidence="8">
        <name>Zn(2+)</name>
        <dbReference type="ChEBI" id="CHEBI:29105"/>
    </cofactor>
    <text evidence="8">Binds 1 zinc ion per subunit.</text>
</comment>
<evidence type="ECO:0000256" key="6">
    <source>
        <dbReference type="ARBA" id="ARBA00022833"/>
    </source>
</evidence>
<comment type="similarity">
    <text evidence="2 8">Belongs to the metallo-dependent hydrolases superfamily. ATZ/TRZ family.</text>
</comment>
<feature type="domain" description="Amidohydrolase-related" evidence="9">
    <location>
        <begin position="76"/>
        <end position="434"/>
    </location>
</feature>
<proteinExistence type="inferred from homology"/>
<evidence type="ECO:0000256" key="8">
    <source>
        <dbReference type="RuleBase" id="RU366009"/>
    </source>
</evidence>
<comment type="caution">
    <text evidence="11">The sequence shown here is derived from an EMBL/GenBank/DDBJ whole genome shotgun (WGS) entry which is preliminary data.</text>
</comment>
<dbReference type="SUPFAM" id="SSF51338">
    <property type="entry name" value="Composite domain of metallo-dependent hydrolases"/>
    <property type="match status" value="1"/>
</dbReference>
<accession>A0A272EQW8</accession>
<dbReference type="NCBIfam" id="NF006679">
    <property type="entry name" value="PRK09228.1"/>
    <property type="match status" value="1"/>
</dbReference>
<dbReference type="PANTHER" id="PTHR11271">
    <property type="entry name" value="GUANINE DEAMINASE"/>
    <property type="match status" value="1"/>
</dbReference>
<dbReference type="GO" id="GO:0005829">
    <property type="term" value="C:cytosol"/>
    <property type="evidence" value="ECO:0007669"/>
    <property type="project" value="TreeGrafter"/>
</dbReference>
<dbReference type="Proteomes" id="UP000216107">
    <property type="component" value="Unassembled WGS sequence"/>
</dbReference>
<dbReference type="Proteomes" id="UP000623509">
    <property type="component" value="Unassembled WGS sequence"/>
</dbReference>
<keyword evidence="5 8" id="KW-0378">Hydrolase</keyword>
<dbReference type="RefSeq" id="WP_095525090.1">
    <property type="nucleotide sequence ID" value="NZ_MDUX01000040.1"/>
</dbReference>
<name>A0A272EQW8_9RHOO</name>
<keyword evidence="6 8" id="KW-0862">Zinc</keyword>
<dbReference type="InterPro" id="IPR051607">
    <property type="entry name" value="Metallo-dep_hydrolases"/>
</dbReference>
<dbReference type="EMBL" id="MDUX01000040">
    <property type="protein sequence ID" value="KAF7598692.1"/>
    <property type="molecule type" value="Genomic_DNA"/>
</dbReference>
<evidence type="ECO:0000256" key="3">
    <source>
        <dbReference type="ARBA" id="ARBA00012781"/>
    </source>
</evidence>
<dbReference type="EMBL" id="NMRN01000036">
    <property type="protein sequence ID" value="PAS92509.1"/>
    <property type="molecule type" value="Genomic_DNA"/>
</dbReference>
<dbReference type="OrthoDB" id="3189065at2"/>
<protein>
    <recommendedName>
        <fullName evidence="3 7">Guanine deaminase</fullName>
        <shortName evidence="8">Guanase</shortName>
        <ecNumber evidence="3 7">3.5.4.3</ecNumber>
    </recommendedName>
    <alternativeName>
        <fullName evidence="8">Guanine aminohydrolase</fullName>
    </alternativeName>
</protein>
<dbReference type="FunFam" id="3.20.20.140:FF:000022">
    <property type="entry name" value="Guanine deaminase"/>
    <property type="match status" value="1"/>
</dbReference>
<evidence type="ECO:0000256" key="7">
    <source>
        <dbReference type="NCBIfam" id="TIGR02967"/>
    </source>
</evidence>
<comment type="pathway">
    <text evidence="1 8">Purine metabolism; guanine degradation; xanthine from guanine: step 1/1.</text>
</comment>
<dbReference type="GO" id="GO:0006147">
    <property type="term" value="P:guanine catabolic process"/>
    <property type="evidence" value="ECO:0007669"/>
    <property type="project" value="UniProtKB-UniRule"/>
</dbReference>
<dbReference type="Gene3D" id="3.20.20.140">
    <property type="entry name" value="Metal-dependent hydrolases"/>
    <property type="match status" value="1"/>
</dbReference>
<dbReference type="NCBIfam" id="TIGR02967">
    <property type="entry name" value="guan_deamin"/>
    <property type="match status" value="1"/>
</dbReference>